<dbReference type="Proteomes" id="UP001163082">
    <property type="component" value="Plasmid unnamed"/>
</dbReference>
<protein>
    <submittedName>
        <fullName evidence="1">Uncharacterized protein</fullName>
    </submittedName>
</protein>
<name>A0ABY6JWT4_9GAMM</name>
<geneLocation type="plasmid" evidence="1 2">
    <name>unnamed</name>
</geneLocation>
<dbReference type="RefSeq" id="WP_264431654.1">
    <property type="nucleotide sequence ID" value="NZ_CP080628.1"/>
</dbReference>
<evidence type="ECO:0000313" key="2">
    <source>
        <dbReference type="Proteomes" id="UP001163082"/>
    </source>
</evidence>
<keyword evidence="2" id="KW-1185">Reference proteome</keyword>
<accession>A0ABY6JWT4</accession>
<proteinExistence type="predicted"/>
<gene>
    <name evidence="1" type="ORF">K1Y77_17195</name>
</gene>
<evidence type="ECO:0000313" key="1">
    <source>
        <dbReference type="EMBL" id="UYV20955.1"/>
    </source>
</evidence>
<dbReference type="EMBL" id="CP080628">
    <property type="protein sequence ID" value="UYV20955.1"/>
    <property type="molecule type" value="Genomic_DNA"/>
</dbReference>
<reference evidence="1" key="1">
    <citation type="journal article" date="2022" name="Antonie Van Leeuwenhoek">
        <title>Whole genome sequencing of the halophilic Halomonas qaidamensis XH36, a novel species strain with high ectoine production.</title>
        <authorList>
            <person name="Zhang T."/>
            <person name="Cui T."/>
            <person name="Cao Y."/>
            <person name="Li Y."/>
            <person name="Li F."/>
            <person name="Zhu D."/>
            <person name="Xing J."/>
        </authorList>
    </citation>
    <scope>NUCLEOTIDE SEQUENCE</scope>
    <source>
        <strain evidence="1">XH36</strain>
    </source>
</reference>
<keyword evidence="1" id="KW-0614">Plasmid</keyword>
<organism evidence="1 2">
    <name type="scientific">Halomonas qaidamensis</name>
    <dbReference type="NCBI Taxonomy" id="2866211"/>
    <lineage>
        <taxon>Bacteria</taxon>
        <taxon>Pseudomonadati</taxon>
        <taxon>Pseudomonadota</taxon>
        <taxon>Gammaproteobacteria</taxon>
        <taxon>Oceanospirillales</taxon>
        <taxon>Halomonadaceae</taxon>
        <taxon>Halomonas</taxon>
    </lineage>
</organism>
<sequence length="100" mass="11619">MPRPKQMNDNEVATWLAVLLDTAFDPAHDAVQQQGKAQLLALASDFTHYPDDFPDTRRAQLLLRWVSIWLPDDWWPRLQNRVRKRRSRVGAEKSDATNHG</sequence>